<dbReference type="InterPro" id="IPR036457">
    <property type="entry name" value="PPM-type-like_dom_sf"/>
</dbReference>
<dbReference type="Proteomes" id="UP000193411">
    <property type="component" value="Unassembled WGS sequence"/>
</dbReference>
<name>A0A1Y2I3I1_9FUNG</name>
<proteinExistence type="predicted"/>
<evidence type="ECO:0000313" key="2">
    <source>
        <dbReference type="EMBL" id="ORZ41426.1"/>
    </source>
</evidence>
<feature type="compositionally biased region" description="Basic and acidic residues" evidence="1">
    <location>
        <begin position="458"/>
        <end position="471"/>
    </location>
</feature>
<evidence type="ECO:0008006" key="4">
    <source>
        <dbReference type="Google" id="ProtNLM"/>
    </source>
</evidence>
<keyword evidence="3" id="KW-1185">Reference proteome</keyword>
<feature type="compositionally biased region" description="Low complexity" evidence="1">
    <location>
        <begin position="426"/>
        <end position="448"/>
    </location>
</feature>
<gene>
    <name evidence="2" type="ORF">BCR44DRAFT_1422804</name>
</gene>
<accession>A0A1Y2I3I1</accession>
<dbReference type="AlphaFoldDB" id="A0A1Y2I3I1"/>
<feature type="region of interest" description="Disordered" evidence="1">
    <location>
        <begin position="37"/>
        <end position="92"/>
    </location>
</feature>
<dbReference type="EMBL" id="MCFL01000001">
    <property type="protein sequence ID" value="ORZ41426.1"/>
    <property type="molecule type" value="Genomic_DNA"/>
</dbReference>
<protein>
    <recommendedName>
        <fullName evidence="4">PPM-type phosphatase domain-containing protein</fullName>
    </recommendedName>
</protein>
<evidence type="ECO:0000313" key="3">
    <source>
        <dbReference type="Proteomes" id="UP000193411"/>
    </source>
</evidence>
<organism evidence="2 3">
    <name type="scientific">Catenaria anguillulae PL171</name>
    <dbReference type="NCBI Taxonomy" id="765915"/>
    <lineage>
        <taxon>Eukaryota</taxon>
        <taxon>Fungi</taxon>
        <taxon>Fungi incertae sedis</taxon>
        <taxon>Blastocladiomycota</taxon>
        <taxon>Blastocladiomycetes</taxon>
        <taxon>Blastocladiales</taxon>
        <taxon>Catenariaceae</taxon>
        <taxon>Catenaria</taxon>
    </lineage>
</organism>
<feature type="region of interest" description="Disordered" evidence="1">
    <location>
        <begin position="424"/>
        <end position="478"/>
    </location>
</feature>
<feature type="non-terminal residue" evidence="2">
    <location>
        <position position="1"/>
    </location>
</feature>
<dbReference type="Gene3D" id="3.60.40.10">
    <property type="entry name" value="PPM-type phosphatase domain"/>
    <property type="match status" value="1"/>
</dbReference>
<feature type="compositionally biased region" description="Low complexity" evidence="1">
    <location>
        <begin position="75"/>
        <end position="88"/>
    </location>
</feature>
<comment type="caution">
    <text evidence="2">The sequence shown here is derived from an EMBL/GenBank/DDBJ whole genome shotgun (WGS) entry which is preliminary data.</text>
</comment>
<sequence>GNGDGLDPPPPEYCAYTNIRLPRPFPTGPVPLARMPAPCPVAGAESGVPPSIGASTLHGQKRHQSQPPATNLDGSNSQQWSQHSQHSQVATQDHELIKYRVRVTAIMDGHGGSNSATGSVPASPGALAVALAAQLLPSFLDLLLHLDPRIIGPHTLACLQGDVLNQSYEDTLHHILAHFRDLFNAYLAARRPSNIPTEVLDEAGCTMCLVLRLSPTSIFAVNIGDSSMVAIDPTTDPPSVLNIWPTDAVAHPPCPLQQASRASVRIHCPPSCPADVKHYTPTFTCGSYEDSISKHPSACFDTQTRHLVQHDVTCLDGFLKEKKSAPAGGERLLVAPGTSHRLRLINSVGNLHHHRVGAFVPRTTVYRFATAALPRNTIMLLMSDGVREKIRDTPCMAAVARALAEGPEACEQVIRMWTMNGGIWRPRSPSPAKQQSPSLSPSLSRASSGTATPPVADAEAHQVSRARDSPPRQKHIRASHLAAQLTDLSRGFSPFQNVSPRSAAAVHRLAQVFAAPASPEAEMARLAESLVQLAMLRASVDDLTCLAWRLLDEDEPVRANGEAHGDGYQDMGTGDEVRNGSQLNGNGAGQVGPQVVWWAASATALHHVRLDDELAQSQ</sequence>
<feature type="compositionally biased region" description="Polar residues" evidence="1">
    <location>
        <begin position="65"/>
        <end position="74"/>
    </location>
</feature>
<reference evidence="2 3" key="1">
    <citation type="submission" date="2016-07" db="EMBL/GenBank/DDBJ databases">
        <title>Pervasive Adenine N6-methylation of Active Genes in Fungi.</title>
        <authorList>
            <consortium name="DOE Joint Genome Institute"/>
            <person name="Mondo S.J."/>
            <person name="Dannebaum R.O."/>
            <person name="Kuo R.C."/>
            <person name="Labutti K."/>
            <person name="Haridas S."/>
            <person name="Kuo A."/>
            <person name="Salamov A."/>
            <person name="Ahrendt S.R."/>
            <person name="Lipzen A."/>
            <person name="Sullivan W."/>
            <person name="Andreopoulos W.B."/>
            <person name="Clum A."/>
            <person name="Lindquist E."/>
            <person name="Daum C."/>
            <person name="Ramamoorthy G.K."/>
            <person name="Gryganskyi A."/>
            <person name="Culley D."/>
            <person name="Magnuson J.K."/>
            <person name="James T.Y."/>
            <person name="O'Malley M.A."/>
            <person name="Stajich J.E."/>
            <person name="Spatafora J.W."/>
            <person name="Visel A."/>
            <person name="Grigoriev I.V."/>
        </authorList>
    </citation>
    <scope>NUCLEOTIDE SEQUENCE [LARGE SCALE GENOMIC DNA]</scope>
    <source>
        <strain evidence="2 3">PL171</strain>
    </source>
</reference>
<evidence type="ECO:0000256" key="1">
    <source>
        <dbReference type="SAM" id="MobiDB-lite"/>
    </source>
</evidence>